<proteinExistence type="predicted"/>
<dbReference type="PANTHER" id="PTHR45138:SF9">
    <property type="entry name" value="DIGUANYLATE CYCLASE DGCM-RELATED"/>
    <property type="match status" value="1"/>
</dbReference>
<reference evidence="4" key="1">
    <citation type="submission" date="2016-10" db="EMBL/GenBank/DDBJ databases">
        <authorList>
            <person name="Varghese N."/>
            <person name="Submissions S."/>
        </authorList>
    </citation>
    <scope>NUCLEOTIDE SEQUENCE [LARGE SCALE GENOMIC DNA]</scope>
    <source>
        <strain evidence="4">DSM 43161</strain>
    </source>
</reference>
<organism evidence="3 4">
    <name type="scientific">Geodermatophilus obscurus</name>
    <dbReference type="NCBI Taxonomy" id="1861"/>
    <lineage>
        <taxon>Bacteria</taxon>
        <taxon>Bacillati</taxon>
        <taxon>Actinomycetota</taxon>
        <taxon>Actinomycetes</taxon>
        <taxon>Geodermatophilales</taxon>
        <taxon>Geodermatophilaceae</taxon>
        <taxon>Geodermatophilus</taxon>
    </lineage>
</organism>
<dbReference type="InterPro" id="IPR000160">
    <property type="entry name" value="GGDEF_dom"/>
</dbReference>
<evidence type="ECO:0000313" key="3">
    <source>
        <dbReference type="EMBL" id="SFO38763.1"/>
    </source>
</evidence>
<dbReference type="InterPro" id="IPR043128">
    <property type="entry name" value="Rev_trsase/Diguanyl_cyclase"/>
</dbReference>
<dbReference type="OrthoDB" id="23692at2"/>
<dbReference type="SMART" id="SM00267">
    <property type="entry name" value="GGDEF"/>
    <property type="match status" value="1"/>
</dbReference>
<dbReference type="RefSeq" id="WP_075014409.1">
    <property type="nucleotide sequence ID" value="NZ_FOWE01000007.1"/>
</dbReference>
<feature type="transmembrane region" description="Helical" evidence="1">
    <location>
        <begin position="216"/>
        <end position="233"/>
    </location>
</feature>
<keyword evidence="1" id="KW-0812">Transmembrane</keyword>
<name>A0A1I5GS84_9ACTN</name>
<keyword evidence="1" id="KW-1133">Transmembrane helix</keyword>
<dbReference type="PANTHER" id="PTHR45138">
    <property type="entry name" value="REGULATORY COMPONENTS OF SENSORY TRANSDUCTION SYSTEM"/>
    <property type="match status" value="1"/>
</dbReference>
<dbReference type="Proteomes" id="UP000183642">
    <property type="component" value="Unassembled WGS sequence"/>
</dbReference>
<feature type="transmembrane region" description="Helical" evidence="1">
    <location>
        <begin position="5"/>
        <end position="24"/>
    </location>
</feature>
<feature type="transmembrane region" description="Helical" evidence="1">
    <location>
        <begin position="160"/>
        <end position="178"/>
    </location>
</feature>
<evidence type="ECO:0000259" key="2">
    <source>
        <dbReference type="PROSITE" id="PS50887"/>
    </source>
</evidence>
<keyword evidence="4" id="KW-1185">Reference proteome</keyword>
<dbReference type="FunFam" id="3.30.70.270:FF:000001">
    <property type="entry name" value="Diguanylate cyclase domain protein"/>
    <property type="match status" value="1"/>
</dbReference>
<dbReference type="SUPFAM" id="SSF55073">
    <property type="entry name" value="Nucleotide cyclase"/>
    <property type="match status" value="1"/>
</dbReference>
<feature type="transmembrane region" description="Helical" evidence="1">
    <location>
        <begin position="278"/>
        <end position="298"/>
    </location>
</feature>
<feature type="transmembrane region" description="Helical" evidence="1">
    <location>
        <begin position="30"/>
        <end position="49"/>
    </location>
</feature>
<dbReference type="Gene3D" id="3.30.70.270">
    <property type="match status" value="1"/>
</dbReference>
<dbReference type="InterPro" id="IPR029787">
    <property type="entry name" value="Nucleotide_cyclase"/>
</dbReference>
<protein>
    <submittedName>
        <fullName evidence="3">Diguanylate cyclase (GGDEF) domain-containing protein</fullName>
    </submittedName>
</protein>
<keyword evidence="1" id="KW-0472">Membrane</keyword>
<dbReference type="CDD" id="cd01949">
    <property type="entry name" value="GGDEF"/>
    <property type="match status" value="1"/>
</dbReference>
<feature type="transmembrane region" description="Helical" evidence="1">
    <location>
        <begin position="253"/>
        <end position="272"/>
    </location>
</feature>
<dbReference type="InterPro" id="IPR050469">
    <property type="entry name" value="Diguanylate_Cyclase"/>
</dbReference>
<feature type="transmembrane region" description="Helical" evidence="1">
    <location>
        <begin position="122"/>
        <end position="140"/>
    </location>
</feature>
<evidence type="ECO:0000313" key="4">
    <source>
        <dbReference type="Proteomes" id="UP000183642"/>
    </source>
</evidence>
<dbReference type="Pfam" id="PF00990">
    <property type="entry name" value="GGDEF"/>
    <property type="match status" value="1"/>
</dbReference>
<dbReference type="AlphaFoldDB" id="A0A1I5GS84"/>
<accession>A0A1I5GS84</accession>
<dbReference type="GO" id="GO:0052621">
    <property type="term" value="F:diguanylate cyclase activity"/>
    <property type="evidence" value="ECO:0007669"/>
    <property type="project" value="TreeGrafter"/>
</dbReference>
<feature type="transmembrane region" description="Helical" evidence="1">
    <location>
        <begin position="56"/>
        <end position="78"/>
    </location>
</feature>
<feature type="transmembrane region" description="Helical" evidence="1">
    <location>
        <begin position="185"/>
        <end position="204"/>
    </location>
</feature>
<dbReference type="GO" id="GO:0043709">
    <property type="term" value="P:cell adhesion involved in single-species biofilm formation"/>
    <property type="evidence" value="ECO:0007669"/>
    <property type="project" value="TreeGrafter"/>
</dbReference>
<dbReference type="GO" id="GO:0005886">
    <property type="term" value="C:plasma membrane"/>
    <property type="evidence" value="ECO:0007669"/>
    <property type="project" value="TreeGrafter"/>
</dbReference>
<dbReference type="PROSITE" id="PS50887">
    <property type="entry name" value="GGDEF"/>
    <property type="match status" value="1"/>
</dbReference>
<sequence length="483" mass="49830">MRIPAWRAVLVAGNLLLVVYPWLPAAARDAGYLLAVTGALVSLAVTAAGARGPDRLPWVFLAAGVAALFVGEVLWTWYDLVLGVDPFPSLADAAYLAAYPLLATALALWARRSAPAERSASVLDAGIITVAAGLLAWVALISPTVSDGELGLLEQAVSVAYPVADLALLVLTVQLLLLPGQRPAATHLVTAGMLTMFTGDALYAVTSLTGTTPGPLGDLPFLLSYLLLGAVGLHPSRYSSEDTGAGGASTLRWLRLVVLTAASLLAPLTLAVQDLTGAVVDGVAIAACSAVLTLLVVLRMSGLVRQVQTQARALAEAARTDALTGAANRRAWDETLAATTSRGGAVFVVMLDLDHFKAYNDRHGHLGGDALLRSAAAAWRAELRATDLLARYGGEEFGVLLTGCDLRDAVATADRLRAAMPDGVTCSTGVAAWHPRETPAQLLGRADAALYAAKAAGRDRTVVAGPPSAPPLATVSDVAHVGG</sequence>
<evidence type="ECO:0000256" key="1">
    <source>
        <dbReference type="SAM" id="Phobius"/>
    </source>
</evidence>
<dbReference type="GO" id="GO:1902201">
    <property type="term" value="P:negative regulation of bacterial-type flagellum-dependent cell motility"/>
    <property type="evidence" value="ECO:0007669"/>
    <property type="project" value="TreeGrafter"/>
</dbReference>
<feature type="transmembrane region" description="Helical" evidence="1">
    <location>
        <begin position="90"/>
        <end position="110"/>
    </location>
</feature>
<dbReference type="NCBIfam" id="TIGR00254">
    <property type="entry name" value="GGDEF"/>
    <property type="match status" value="1"/>
</dbReference>
<feature type="domain" description="GGDEF" evidence="2">
    <location>
        <begin position="344"/>
        <end position="466"/>
    </location>
</feature>
<gene>
    <name evidence="3" type="ORF">SAMN05660359_03083</name>
</gene>
<dbReference type="EMBL" id="FOWE01000007">
    <property type="protein sequence ID" value="SFO38763.1"/>
    <property type="molecule type" value="Genomic_DNA"/>
</dbReference>